<feature type="region of interest" description="Disordered" evidence="1">
    <location>
        <begin position="1"/>
        <end position="51"/>
    </location>
</feature>
<evidence type="ECO:0000256" key="1">
    <source>
        <dbReference type="SAM" id="MobiDB-lite"/>
    </source>
</evidence>
<evidence type="ECO:0000313" key="2">
    <source>
        <dbReference type="EMBL" id="KYO28347.1"/>
    </source>
</evidence>
<feature type="compositionally biased region" description="Polar residues" evidence="1">
    <location>
        <begin position="15"/>
        <end position="27"/>
    </location>
</feature>
<evidence type="ECO:0000313" key="3">
    <source>
        <dbReference type="Proteomes" id="UP000050525"/>
    </source>
</evidence>
<proteinExistence type="predicted"/>
<accession>A0A151MV33</accession>
<dbReference type="Proteomes" id="UP000050525">
    <property type="component" value="Unassembled WGS sequence"/>
</dbReference>
<dbReference type="AlphaFoldDB" id="A0A151MV33"/>
<name>A0A151MV33_ALLMI</name>
<sequence length="66" mass="7203">MATMTLTMREWTPLTMHTTSPAGQQPTIPEQSSSVIPISSPSGTNWTWEEGQHLDVGEGCRGLQDC</sequence>
<comment type="caution">
    <text evidence="2">The sequence shown here is derived from an EMBL/GenBank/DDBJ whole genome shotgun (WGS) entry which is preliminary data.</text>
</comment>
<gene>
    <name evidence="2" type="ORF">Y1Q_0015953</name>
</gene>
<keyword evidence="3" id="KW-1185">Reference proteome</keyword>
<feature type="compositionally biased region" description="Low complexity" evidence="1">
    <location>
        <begin position="28"/>
        <end position="42"/>
    </location>
</feature>
<protein>
    <submittedName>
        <fullName evidence="2">Uncharacterized protein</fullName>
    </submittedName>
</protein>
<dbReference type="EMBL" id="AKHW03004924">
    <property type="protein sequence ID" value="KYO28347.1"/>
    <property type="molecule type" value="Genomic_DNA"/>
</dbReference>
<organism evidence="2 3">
    <name type="scientific">Alligator mississippiensis</name>
    <name type="common">American alligator</name>
    <dbReference type="NCBI Taxonomy" id="8496"/>
    <lineage>
        <taxon>Eukaryota</taxon>
        <taxon>Metazoa</taxon>
        <taxon>Chordata</taxon>
        <taxon>Craniata</taxon>
        <taxon>Vertebrata</taxon>
        <taxon>Euteleostomi</taxon>
        <taxon>Archelosauria</taxon>
        <taxon>Archosauria</taxon>
        <taxon>Crocodylia</taxon>
        <taxon>Alligatoridae</taxon>
        <taxon>Alligatorinae</taxon>
        <taxon>Alligator</taxon>
    </lineage>
</organism>
<reference evidence="2 3" key="1">
    <citation type="journal article" date="2012" name="Genome Biol.">
        <title>Sequencing three crocodilian genomes to illuminate the evolution of archosaurs and amniotes.</title>
        <authorList>
            <person name="St John J.A."/>
            <person name="Braun E.L."/>
            <person name="Isberg S.R."/>
            <person name="Miles L.G."/>
            <person name="Chong A.Y."/>
            <person name="Gongora J."/>
            <person name="Dalzell P."/>
            <person name="Moran C."/>
            <person name="Bed'hom B."/>
            <person name="Abzhanov A."/>
            <person name="Burgess S.C."/>
            <person name="Cooksey A.M."/>
            <person name="Castoe T.A."/>
            <person name="Crawford N.G."/>
            <person name="Densmore L.D."/>
            <person name="Drew J.C."/>
            <person name="Edwards S.V."/>
            <person name="Faircloth B.C."/>
            <person name="Fujita M.K."/>
            <person name="Greenwold M.J."/>
            <person name="Hoffmann F.G."/>
            <person name="Howard J.M."/>
            <person name="Iguchi T."/>
            <person name="Janes D.E."/>
            <person name="Khan S.Y."/>
            <person name="Kohno S."/>
            <person name="de Koning A.J."/>
            <person name="Lance S.L."/>
            <person name="McCarthy F.M."/>
            <person name="McCormack J.E."/>
            <person name="Merchant M.E."/>
            <person name="Peterson D.G."/>
            <person name="Pollock D.D."/>
            <person name="Pourmand N."/>
            <person name="Raney B.J."/>
            <person name="Roessler K.A."/>
            <person name="Sanford J.R."/>
            <person name="Sawyer R.H."/>
            <person name="Schmidt C.J."/>
            <person name="Triplett E.W."/>
            <person name="Tuberville T.D."/>
            <person name="Venegas-Anaya M."/>
            <person name="Howard J.T."/>
            <person name="Jarvis E.D."/>
            <person name="Guillette L.J.Jr."/>
            <person name="Glenn T.C."/>
            <person name="Green R.E."/>
            <person name="Ray D.A."/>
        </authorList>
    </citation>
    <scope>NUCLEOTIDE SEQUENCE [LARGE SCALE GENOMIC DNA]</scope>
    <source>
        <strain evidence="2">KSC_2009_1</strain>
    </source>
</reference>